<dbReference type="GO" id="GO:0016301">
    <property type="term" value="F:kinase activity"/>
    <property type="evidence" value="ECO:0007669"/>
    <property type="project" value="UniProtKB-KW"/>
</dbReference>
<name>A0A7J7CKW8_TRIWF</name>
<comment type="caution">
    <text evidence="2">The sequence shown here is derived from an EMBL/GenBank/DDBJ whole genome shotgun (WGS) entry which is preliminary data.</text>
</comment>
<dbReference type="AlphaFoldDB" id="A0A7J7CKW8"/>
<proteinExistence type="predicted"/>
<feature type="region of interest" description="Disordered" evidence="1">
    <location>
        <begin position="108"/>
        <end position="128"/>
    </location>
</feature>
<dbReference type="PANTHER" id="PTHR33781">
    <property type="entry name" value="PROTEIN PHYTOCHROME KINASE SUBSTRATE 1-RELATED"/>
    <property type="match status" value="1"/>
</dbReference>
<evidence type="ECO:0000256" key="1">
    <source>
        <dbReference type="SAM" id="MobiDB-lite"/>
    </source>
</evidence>
<dbReference type="EMBL" id="JAAARO010000015">
    <property type="protein sequence ID" value="KAF5734694.1"/>
    <property type="molecule type" value="Genomic_DNA"/>
</dbReference>
<dbReference type="InParanoid" id="A0A7J7CKW8"/>
<keyword evidence="3" id="KW-1185">Reference proteome</keyword>
<keyword evidence="2" id="KW-0808">Transferase</keyword>
<dbReference type="OrthoDB" id="760005at2759"/>
<organism evidence="2 3">
    <name type="scientific">Tripterygium wilfordii</name>
    <name type="common">Thunder God vine</name>
    <dbReference type="NCBI Taxonomy" id="458696"/>
    <lineage>
        <taxon>Eukaryota</taxon>
        <taxon>Viridiplantae</taxon>
        <taxon>Streptophyta</taxon>
        <taxon>Embryophyta</taxon>
        <taxon>Tracheophyta</taxon>
        <taxon>Spermatophyta</taxon>
        <taxon>Magnoliopsida</taxon>
        <taxon>eudicotyledons</taxon>
        <taxon>Gunneridae</taxon>
        <taxon>Pentapetalae</taxon>
        <taxon>rosids</taxon>
        <taxon>fabids</taxon>
        <taxon>Celastrales</taxon>
        <taxon>Celastraceae</taxon>
        <taxon>Tripterygium</taxon>
    </lineage>
</organism>
<dbReference type="PANTHER" id="PTHR33781:SF3">
    <property type="entry name" value="PROTEIN PHYTOCHROME KINASE SUBSTRATE 3"/>
    <property type="match status" value="1"/>
</dbReference>
<sequence>MLQIPQVYLYGLCSLRNQEYSSSTSTSEIMDSKIMRADIHDASFSSYLNASVESFGISLEKTKTKEADISVFAAEKYFSVKSDGEKLKALDINAPSMGGITKKVQLGYHQTGPRSSRPGTPSVSSEASWNSQAALLQSSLRNSSQGQQEKISRRYILACFGCNRSCLGEDSIFVRKNVPEGAVHGQELMKQSIQVAPSPVKRFIPVNREKHSGMQRLNIKKLLKEERNGEEEELEMFGSKIIKKGDVQWYLERKLSMLTWDAIPKSQNITISSASSQLYADVESEGSSDLFEIENLSGSRKPHYDSSFMTSITTTYEPSEKRRIEWSIAAASVTDFSAVSDYYKMKMAGRPEGPRLATKPSELAATKSLTPQRSRPSSLLGCKSHKAVRVAENAYKIK</sequence>
<accession>A0A7J7CKW8</accession>
<dbReference type="Proteomes" id="UP000593562">
    <property type="component" value="Unassembled WGS sequence"/>
</dbReference>
<evidence type="ECO:0000313" key="2">
    <source>
        <dbReference type="EMBL" id="KAF5734694.1"/>
    </source>
</evidence>
<evidence type="ECO:0000313" key="3">
    <source>
        <dbReference type="Proteomes" id="UP000593562"/>
    </source>
</evidence>
<gene>
    <name evidence="2" type="ORF">HS088_TW15G00186</name>
</gene>
<dbReference type="GO" id="GO:0009638">
    <property type="term" value="P:phototropism"/>
    <property type="evidence" value="ECO:0007669"/>
    <property type="project" value="InterPro"/>
</dbReference>
<keyword evidence="2" id="KW-0418">Kinase</keyword>
<dbReference type="InterPro" id="IPR039615">
    <property type="entry name" value="PKS"/>
</dbReference>
<feature type="compositionally biased region" description="Polar residues" evidence="1">
    <location>
        <begin position="112"/>
        <end position="128"/>
    </location>
</feature>
<reference evidence="2 3" key="1">
    <citation type="journal article" date="2020" name="Nat. Commun.">
        <title>Genome of Tripterygium wilfordii and identification of cytochrome P450 involved in triptolide biosynthesis.</title>
        <authorList>
            <person name="Tu L."/>
            <person name="Su P."/>
            <person name="Zhang Z."/>
            <person name="Gao L."/>
            <person name="Wang J."/>
            <person name="Hu T."/>
            <person name="Zhou J."/>
            <person name="Zhang Y."/>
            <person name="Zhao Y."/>
            <person name="Liu Y."/>
            <person name="Song Y."/>
            <person name="Tong Y."/>
            <person name="Lu Y."/>
            <person name="Yang J."/>
            <person name="Xu C."/>
            <person name="Jia M."/>
            <person name="Peters R.J."/>
            <person name="Huang L."/>
            <person name="Gao W."/>
        </authorList>
    </citation>
    <scope>NUCLEOTIDE SEQUENCE [LARGE SCALE GENOMIC DNA]</scope>
    <source>
        <strain evidence="3">cv. XIE 37</strain>
        <tissue evidence="2">Leaf</tissue>
    </source>
</reference>
<protein>
    <submittedName>
        <fullName evidence="2">Protein PHYTOCHROME KINASE SUBSTRATE 3</fullName>
    </submittedName>
</protein>